<keyword evidence="4" id="KW-0539">Nucleus</keyword>
<dbReference type="Pfam" id="PF00172">
    <property type="entry name" value="Zn_clus"/>
    <property type="match status" value="1"/>
</dbReference>
<dbReference type="CDD" id="cd00067">
    <property type="entry name" value="GAL4"/>
    <property type="match status" value="1"/>
</dbReference>
<keyword evidence="2" id="KW-0238">DNA-binding</keyword>
<accession>A0A5N6XTW1</accession>
<evidence type="ECO:0000259" key="6">
    <source>
        <dbReference type="PROSITE" id="PS50048"/>
    </source>
</evidence>
<dbReference type="Proteomes" id="UP000325558">
    <property type="component" value="Unassembled WGS sequence"/>
</dbReference>
<dbReference type="OrthoDB" id="4151048at2759"/>
<dbReference type="GO" id="GO:0009893">
    <property type="term" value="P:positive regulation of metabolic process"/>
    <property type="evidence" value="ECO:0007669"/>
    <property type="project" value="UniProtKB-ARBA"/>
</dbReference>
<dbReference type="InterPro" id="IPR052783">
    <property type="entry name" value="Metabolic/Drug-Res_Regulator"/>
</dbReference>
<evidence type="ECO:0000256" key="4">
    <source>
        <dbReference type="ARBA" id="ARBA00023242"/>
    </source>
</evidence>
<gene>
    <name evidence="7" type="ORF">BDV24DRAFT_168193</name>
</gene>
<dbReference type="GO" id="GO:0000981">
    <property type="term" value="F:DNA-binding transcription factor activity, RNA polymerase II-specific"/>
    <property type="evidence" value="ECO:0007669"/>
    <property type="project" value="InterPro"/>
</dbReference>
<evidence type="ECO:0000256" key="1">
    <source>
        <dbReference type="ARBA" id="ARBA00023015"/>
    </source>
</evidence>
<evidence type="ECO:0000256" key="5">
    <source>
        <dbReference type="SAM" id="MobiDB-lite"/>
    </source>
</evidence>
<dbReference type="Gene3D" id="4.10.240.10">
    <property type="entry name" value="Zn(2)-C6 fungal-type DNA-binding domain"/>
    <property type="match status" value="1"/>
</dbReference>
<organism evidence="7">
    <name type="scientific">Aspergillus arachidicola</name>
    <dbReference type="NCBI Taxonomy" id="656916"/>
    <lineage>
        <taxon>Eukaryota</taxon>
        <taxon>Fungi</taxon>
        <taxon>Dikarya</taxon>
        <taxon>Ascomycota</taxon>
        <taxon>Pezizomycotina</taxon>
        <taxon>Eurotiomycetes</taxon>
        <taxon>Eurotiomycetidae</taxon>
        <taxon>Eurotiales</taxon>
        <taxon>Aspergillaceae</taxon>
        <taxon>Aspergillus</taxon>
        <taxon>Aspergillus subgen. Circumdati</taxon>
    </lineage>
</organism>
<evidence type="ECO:0000313" key="7">
    <source>
        <dbReference type="EMBL" id="KAE8336488.1"/>
    </source>
</evidence>
<dbReference type="SMART" id="SM00066">
    <property type="entry name" value="GAL4"/>
    <property type="match status" value="1"/>
</dbReference>
<feature type="domain" description="Zn(2)-C6 fungal-type" evidence="6">
    <location>
        <begin position="26"/>
        <end position="55"/>
    </location>
</feature>
<dbReference type="InterPro" id="IPR036864">
    <property type="entry name" value="Zn2-C6_fun-type_DNA-bd_sf"/>
</dbReference>
<dbReference type="FunFam" id="4.10.240.10:FF:000013">
    <property type="entry name" value="C6 transcription factor, putative"/>
    <property type="match status" value="1"/>
</dbReference>
<dbReference type="EMBL" id="ML737194">
    <property type="protein sequence ID" value="KAE8336488.1"/>
    <property type="molecule type" value="Genomic_DNA"/>
</dbReference>
<dbReference type="SUPFAM" id="SSF57701">
    <property type="entry name" value="Zn2/Cys6 DNA-binding domain"/>
    <property type="match status" value="1"/>
</dbReference>
<evidence type="ECO:0000256" key="3">
    <source>
        <dbReference type="ARBA" id="ARBA00023163"/>
    </source>
</evidence>
<keyword evidence="3" id="KW-0804">Transcription</keyword>
<keyword evidence="1" id="KW-0805">Transcription regulation</keyword>
<feature type="region of interest" description="Disordered" evidence="5">
    <location>
        <begin position="127"/>
        <end position="201"/>
    </location>
</feature>
<dbReference type="AlphaFoldDB" id="A0A5N6XTW1"/>
<reference evidence="7" key="1">
    <citation type="submission" date="2019-04" db="EMBL/GenBank/DDBJ databases">
        <title>Friends and foes A comparative genomics study of 23 Aspergillus species from section Flavi.</title>
        <authorList>
            <consortium name="DOE Joint Genome Institute"/>
            <person name="Kjaerbolling I."/>
            <person name="Vesth T."/>
            <person name="Frisvad J.C."/>
            <person name="Nybo J.L."/>
            <person name="Theobald S."/>
            <person name="Kildgaard S."/>
            <person name="Isbrandt T."/>
            <person name="Kuo A."/>
            <person name="Sato A."/>
            <person name="Lyhne E.K."/>
            <person name="Kogle M.E."/>
            <person name="Wiebenga A."/>
            <person name="Kun R.S."/>
            <person name="Lubbers R.J."/>
            <person name="Makela M.R."/>
            <person name="Barry K."/>
            <person name="Chovatia M."/>
            <person name="Clum A."/>
            <person name="Daum C."/>
            <person name="Haridas S."/>
            <person name="He G."/>
            <person name="LaButti K."/>
            <person name="Lipzen A."/>
            <person name="Mondo S."/>
            <person name="Riley R."/>
            <person name="Salamov A."/>
            <person name="Simmons B.A."/>
            <person name="Magnuson J.K."/>
            <person name="Henrissat B."/>
            <person name="Mortensen U.H."/>
            <person name="Larsen T.O."/>
            <person name="Devries R.P."/>
            <person name="Grigoriev I.V."/>
            <person name="Machida M."/>
            <person name="Baker S.E."/>
            <person name="Andersen M.R."/>
        </authorList>
    </citation>
    <scope>NUCLEOTIDE SEQUENCE</scope>
    <source>
        <strain evidence="7">CBS 117612</strain>
    </source>
</reference>
<proteinExistence type="predicted"/>
<dbReference type="PROSITE" id="PS00463">
    <property type="entry name" value="ZN2_CY6_FUNGAL_1"/>
    <property type="match status" value="1"/>
</dbReference>
<dbReference type="PANTHER" id="PTHR47655:SF3">
    <property type="entry name" value="ZN(II)2CYS6 TRANSCRIPTION FACTOR (EUROFUNG)"/>
    <property type="match status" value="1"/>
</dbReference>
<dbReference type="PANTHER" id="PTHR47655">
    <property type="entry name" value="QUINIC ACID UTILIZATION ACTIVATOR"/>
    <property type="match status" value="1"/>
</dbReference>
<dbReference type="GO" id="GO:0003677">
    <property type="term" value="F:DNA binding"/>
    <property type="evidence" value="ECO:0007669"/>
    <property type="project" value="UniProtKB-KW"/>
</dbReference>
<feature type="compositionally biased region" description="Low complexity" evidence="5">
    <location>
        <begin position="156"/>
        <end position="165"/>
    </location>
</feature>
<sequence>MTARQSSPTSDNSHSDSNVRKRVCKACDRCRLKKSKCDGGNPCGRCRTDNAICVFGERKKAHDKVYPKGYVEMLEQQQAWLVYGLQELYRRTSEGEGWPGEPLKCEANGHPLTHDLLTRLGALDQSKGERFEESTESMQQELWKQNAGHMQRQDSSDGSSESAQSPVLPTRFSDTFARQPLTPPTFSPPLRQGPTIKTEPQIVPNTPSFIPPMAMHGDVVNPLALQDPQQWPNSLGSFDDMDLMATADYNSLSFDDPVSSPMFNRQIPMNCMSYMDAKNDYEDISQFLNANPPEITSS</sequence>
<dbReference type="InterPro" id="IPR001138">
    <property type="entry name" value="Zn2Cys6_DnaBD"/>
</dbReference>
<evidence type="ECO:0000256" key="2">
    <source>
        <dbReference type="ARBA" id="ARBA00023125"/>
    </source>
</evidence>
<protein>
    <recommendedName>
        <fullName evidence="6">Zn(2)-C6 fungal-type domain-containing protein</fullName>
    </recommendedName>
</protein>
<name>A0A5N6XTW1_9EURO</name>
<dbReference type="PROSITE" id="PS50048">
    <property type="entry name" value="ZN2_CY6_FUNGAL_2"/>
    <property type="match status" value="1"/>
</dbReference>
<dbReference type="GO" id="GO:0008270">
    <property type="term" value="F:zinc ion binding"/>
    <property type="evidence" value="ECO:0007669"/>
    <property type="project" value="InterPro"/>
</dbReference>